<dbReference type="EMBL" id="CP042914">
    <property type="protein sequence ID" value="QEG39633.1"/>
    <property type="molecule type" value="Genomic_DNA"/>
</dbReference>
<evidence type="ECO:0000256" key="2">
    <source>
        <dbReference type="ARBA" id="ARBA00023125"/>
    </source>
</evidence>
<dbReference type="InterPro" id="IPR018060">
    <property type="entry name" value="HTH_AraC"/>
</dbReference>
<dbReference type="SUPFAM" id="SSF46689">
    <property type="entry name" value="Homeodomain-like"/>
    <property type="match status" value="2"/>
</dbReference>
<accession>A0A5B9R036</accession>
<dbReference type="Gene3D" id="1.10.10.60">
    <property type="entry name" value="Homeodomain-like"/>
    <property type="match status" value="2"/>
</dbReference>
<proteinExistence type="predicted"/>
<dbReference type="Proteomes" id="UP000325286">
    <property type="component" value="Chromosome"/>
</dbReference>
<sequence length="292" mass="32576">MASHDTDRRSAPVPESMSASGLWVFESRHDEAFFMHVTEHRFPKLLYLREGRGQIAADWPPGVPDASHCVSGDCVLVPAGMPHRVVDDPRHPISLYGLALDPQKLAPCAELDAMLPVGKLSQQRVSLLNIEGRLRRLLYLVSQKSPATTLSSLAGAMEIFAQLALAAGASADSSAASPQATEPTLRRDAIDEYLTWLDSNFFEPLCVDDAAQACSMSRRKFTNDFREKTGTTWLVYLNRRRIEHAKQLLRDSEAKVTSIAFQSGFEELSTFYRTFKRATGLKPLDYRSRYSP</sequence>
<dbReference type="OrthoDB" id="9778008at2"/>
<dbReference type="KEGG" id="rul:UC8_16290"/>
<dbReference type="Pfam" id="PF12833">
    <property type="entry name" value="HTH_18"/>
    <property type="match status" value="1"/>
</dbReference>
<dbReference type="InterPro" id="IPR050204">
    <property type="entry name" value="AraC_XylS_family_regulators"/>
</dbReference>
<dbReference type="PRINTS" id="PR00032">
    <property type="entry name" value="HTHARAC"/>
</dbReference>
<dbReference type="PROSITE" id="PS00041">
    <property type="entry name" value="HTH_ARAC_FAMILY_1"/>
    <property type="match status" value="1"/>
</dbReference>
<dbReference type="PANTHER" id="PTHR46796:SF13">
    <property type="entry name" value="HTH-TYPE TRANSCRIPTIONAL ACTIVATOR RHAS"/>
    <property type="match status" value="1"/>
</dbReference>
<dbReference type="GO" id="GO:0003700">
    <property type="term" value="F:DNA-binding transcription factor activity"/>
    <property type="evidence" value="ECO:0007669"/>
    <property type="project" value="InterPro"/>
</dbReference>
<evidence type="ECO:0000256" key="1">
    <source>
        <dbReference type="ARBA" id="ARBA00023015"/>
    </source>
</evidence>
<dbReference type="InterPro" id="IPR009057">
    <property type="entry name" value="Homeodomain-like_sf"/>
</dbReference>
<keyword evidence="6" id="KW-1185">Reference proteome</keyword>
<feature type="domain" description="HTH araC/xylS-type" evidence="4">
    <location>
        <begin position="191"/>
        <end position="289"/>
    </location>
</feature>
<keyword evidence="2" id="KW-0238">DNA-binding</keyword>
<dbReference type="PROSITE" id="PS01124">
    <property type="entry name" value="HTH_ARAC_FAMILY_2"/>
    <property type="match status" value="1"/>
</dbReference>
<dbReference type="RefSeq" id="WP_084426442.1">
    <property type="nucleotide sequence ID" value="NZ_CP042914.1"/>
</dbReference>
<organism evidence="5 6">
    <name type="scientific">Roseimaritima ulvae</name>
    <dbReference type="NCBI Taxonomy" id="980254"/>
    <lineage>
        <taxon>Bacteria</taxon>
        <taxon>Pseudomonadati</taxon>
        <taxon>Planctomycetota</taxon>
        <taxon>Planctomycetia</taxon>
        <taxon>Pirellulales</taxon>
        <taxon>Pirellulaceae</taxon>
        <taxon>Roseimaritima</taxon>
    </lineage>
</organism>
<evidence type="ECO:0000256" key="3">
    <source>
        <dbReference type="ARBA" id="ARBA00023163"/>
    </source>
</evidence>
<keyword evidence="3" id="KW-0804">Transcription</keyword>
<dbReference type="InterPro" id="IPR020449">
    <property type="entry name" value="Tscrpt_reg_AraC-type_HTH"/>
</dbReference>
<dbReference type="AlphaFoldDB" id="A0A5B9R036"/>
<reference evidence="5 6" key="1">
    <citation type="submission" date="2019-08" db="EMBL/GenBank/DDBJ databases">
        <title>Deep-cultivation of Planctomycetes and their phenomic and genomic characterization uncovers novel biology.</title>
        <authorList>
            <person name="Wiegand S."/>
            <person name="Jogler M."/>
            <person name="Boedeker C."/>
            <person name="Pinto D."/>
            <person name="Vollmers J."/>
            <person name="Rivas-Marin E."/>
            <person name="Kohn T."/>
            <person name="Peeters S.H."/>
            <person name="Heuer A."/>
            <person name="Rast P."/>
            <person name="Oberbeckmann S."/>
            <person name="Bunk B."/>
            <person name="Jeske O."/>
            <person name="Meyerdierks A."/>
            <person name="Storesund J.E."/>
            <person name="Kallscheuer N."/>
            <person name="Luecker S."/>
            <person name="Lage O.M."/>
            <person name="Pohl T."/>
            <person name="Merkel B.J."/>
            <person name="Hornburger P."/>
            <person name="Mueller R.-W."/>
            <person name="Bruemmer F."/>
            <person name="Labrenz M."/>
            <person name="Spormann A.M."/>
            <person name="Op den Camp H."/>
            <person name="Overmann J."/>
            <person name="Amann R."/>
            <person name="Jetten M.S.M."/>
            <person name="Mascher T."/>
            <person name="Medema M.H."/>
            <person name="Devos D.P."/>
            <person name="Kaster A.-K."/>
            <person name="Ovreas L."/>
            <person name="Rohde M."/>
            <person name="Galperin M.Y."/>
            <person name="Jogler C."/>
        </authorList>
    </citation>
    <scope>NUCLEOTIDE SEQUENCE [LARGE SCALE GENOMIC DNA]</scope>
    <source>
        <strain evidence="5 6">UC8</strain>
    </source>
</reference>
<evidence type="ECO:0000313" key="5">
    <source>
        <dbReference type="EMBL" id="QEG39633.1"/>
    </source>
</evidence>
<evidence type="ECO:0000259" key="4">
    <source>
        <dbReference type="PROSITE" id="PS01124"/>
    </source>
</evidence>
<dbReference type="SMART" id="SM00342">
    <property type="entry name" value="HTH_ARAC"/>
    <property type="match status" value="1"/>
</dbReference>
<gene>
    <name evidence="5" type="primary">rhaS_1</name>
    <name evidence="5" type="ORF">UC8_16290</name>
</gene>
<protein>
    <submittedName>
        <fullName evidence="5">HTH-type transcriptional activator RhaS</fullName>
    </submittedName>
</protein>
<keyword evidence="1" id="KW-0805">Transcription regulation</keyword>
<evidence type="ECO:0000313" key="6">
    <source>
        <dbReference type="Proteomes" id="UP000325286"/>
    </source>
</evidence>
<name>A0A5B9R036_9BACT</name>
<dbReference type="GO" id="GO:0043565">
    <property type="term" value="F:sequence-specific DNA binding"/>
    <property type="evidence" value="ECO:0007669"/>
    <property type="project" value="InterPro"/>
</dbReference>
<dbReference type="InterPro" id="IPR018062">
    <property type="entry name" value="HTH_AraC-typ_CS"/>
</dbReference>
<dbReference type="PANTHER" id="PTHR46796">
    <property type="entry name" value="HTH-TYPE TRANSCRIPTIONAL ACTIVATOR RHAS-RELATED"/>
    <property type="match status" value="1"/>
</dbReference>